<organism evidence="1 2">
    <name type="scientific">Hymenolepis diminuta</name>
    <name type="common">Rat tapeworm</name>
    <dbReference type="NCBI Taxonomy" id="6216"/>
    <lineage>
        <taxon>Eukaryota</taxon>
        <taxon>Metazoa</taxon>
        <taxon>Spiralia</taxon>
        <taxon>Lophotrochozoa</taxon>
        <taxon>Platyhelminthes</taxon>
        <taxon>Cestoda</taxon>
        <taxon>Eucestoda</taxon>
        <taxon>Cyclophyllidea</taxon>
        <taxon>Hymenolepididae</taxon>
        <taxon>Hymenolepis</taxon>
    </lineage>
</organism>
<reference evidence="1 2" key="1">
    <citation type="submission" date="2019-07" db="EMBL/GenBank/DDBJ databases">
        <authorList>
            <person name="Jastrzebski P J."/>
            <person name="Paukszto L."/>
            <person name="Jastrzebski P J."/>
        </authorList>
    </citation>
    <scope>NUCLEOTIDE SEQUENCE [LARGE SCALE GENOMIC DNA]</scope>
    <source>
        <strain evidence="1 2">WMS-il1</strain>
    </source>
</reference>
<gene>
    <name evidence="1" type="ORF">WMSIL1_LOCUS10388</name>
</gene>
<name>A0A564YW70_HYMDI</name>
<proteinExistence type="predicted"/>
<dbReference type="EMBL" id="CABIJS010000444">
    <property type="protein sequence ID" value="VUZ51495.1"/>
    <property type="molecule type" value="Genomic_DNA"/>
</dbReference>
<keyword evidence="2" id="KW-1185">Reference proteome</keyword>
<protein>
    <recommendedName>
        <fullName evidence="3">Mos1 transposase HTH domain-containing protein</fullName>
    </recommendedName>
</protein>
<sequence>DTYGNDVVNEETCRRWFLPSARFKRDDFSLKDERRTETRMLKKLLTSEQLQVAIDENPTCTTRELSKTLQVSHHITIYREMN</sequence>
<dbReference type="AlphaFoldDB" id="A0A564YW70"/>
<evidence type="ECO:0008006" key="3">
    <source>
        <dbReference type="Google" id="ProtNLM"/>
    </source>
</evidence>
<dbReference type="InterPro" id="IPR036388">
    <property type="entry name" value="WH-like_DNA-bd_sf"/>
</dbReference>
<accession>A0A564YW70</accession>
<dbReference type="Proteomes" id="UP000321570">
    <property type="component" value="Unassembled WGS sequence"/>
</dbReference>
<dbReference type="Gene3D" id="1.10.10.10">
    <property type="entry name" value="Winged helix-like DNA-binding domain superfamily/Winged helix DNA-binding domain"/>
    <property type="match status" value="1"/>
</dbReference>
<feature type="non-terminal residue" evidence="1">
    <location>
        <position position="1"/>
    </location>
</feature>
<evidence type="ECO:0000313" key="2">
    <source>
        <dbReference type="Proteomes" id="UP000321570"/>
    </source>
</evidence>
<evidence type="ECO:0000313" key="1">
    <source>
        <dbReference type="EMBL" id="VUZ51495.1"/>
    </source>
</evidence>